<dbReference type="AlphaFoldDB" id="A0A4Q2DGX7"/>
<dbReference type="Pfam" id="PF14200">
    <property type="entry name" value="RicinB_lectin_2"/>
    <property type="match status" value="1"/>
</dbReference>
<dbReference type="Proteomes" id="UP000290288">
    <property type="component" value="Unassembled WGS sequence"/>
</dbReference>
<dbReference type="EMBL" id="SDEE01000219">
    <property type="protein sequence ID" value="RXW19130.1"/>
    <property type="molecule type" value="Genomic_DNA"/>
</dbReference>
<keyword evidence="3" id="KW-1185">Reference proteome</keyword>
<dbReference type="InterPro" id="IPR035992">
    <property type="entry name" value="Ricin_B-like_lectins"/>
</dbReference>
<evidence type="ECO:0000313" key="2">
    <source>
        <dbReference type="EMBL" id="RXW19130.1"/>
    </source>
</evidence>
<reference evidence="2 3" key="1">
    <citation type="submission" date="2019-01" db="EMBL/GenBank/DDBJ databases">
        <title>Draft genome sequence of Psathyrella aberdarensis IHI B618.</title>
        <authorList>
            <person name="Buettner E."/>
            <person name="Kellner H."/>
        </authorList>
    </citation>
    <scope>NUCLEOTIDE SEQUENCE [LARGE SCALE GENOMIC DNA]</scope>
    <source>
        <strain evidence="2 3">IHI B618</strain>
    </source>
</reference>
<dbReference type="STRING" id="2316362.A0A4Q2DGX7"/>
<dbReference type="Gene3D" id="2.80.10.50">
    <property type="match status" value="1"/>
</dbReference>
<proteinExistence type="predicted"/>
<feature type="domain" description="Ricin B lectin" evidence="1">
    <location>
        <begin position="7"/>
        <end position="77"/>
    </location>
</feature>
<comment type="caution">
    <text evidence="2">The sequence shown here is derived from an EMBL/GenBank/DDBJ whole genome shotgun (WGS) entry which is preliminary data.</text>
</comment>
<dbReference type="SUPFAM" id="SSF50370">
    <property type="entry name" value="Ricin B-like lectins"/>
    <property type="match status" value="1"/>
</dbReference>
<dbReference type="PROSITE" id="PS50231">
    <property type="entry name" value="RICIN_B_LECTIN"/>
    <property type="match status" value="1"/>
</dbReference>
<organism evidence="2 3">
    <name type="scientific">Candolleomyces aberdarensis</name>
    <dbReference type="NCBI Taxonomy" id="2316362"/>
    <lineage>
        <taxon>Eukaryota</taxon>
        <taxon>Fungi</taxon>
        <taxon>Dikarya</taxon>
        <taxon>Basidiomycota</taxon>
        <taxon>Agaricomycotina</taxon>
        <taxon>Agaricomycetes</taxon>
        <taxon>Agaricomycetidae</taxon>
        <taxon>Agaricales</taxon>
        <taxon>Agaricineae</taxon>
        <taxon>Psathyrellaceae</taxon>
        <taxon>Candolleomyces</taxon>
    </lineage>
</organism>
<accession>A0A4Q2DGX7</accession>
<gene>
    <name evidence="2" type="ORF">EST38_g6727</name>
</gene>
<dbReference type="OrthoDB" id="2131701at2759"/>
<name>A0A4Q2DGX7_9AGAR</name>
<evidence type="ECO:0000313" key="3">
    <source>
        <dbReference type="Proteomes" id="UP000290288"/>
    </source>
</evidence>
<sequence>MTEVQAGTRYRIVNAKGGTVIDLSASDGESVVGWDFHGGDNQIWEADSSEDGTWHFKNAANGRYLAIAQEPGDGVKVVGSDEPFGWHIWPDEQDASTLRICLPNTVFNIDLSNHGDSTPGTSVEIWGRWEGVNQTWRFEEA</sequence>
<dbReference type="CDD" id="cd23422">
    <property type="entry name" value="beta-trefoil_Ricin_MPL_CNL"/>
    <property type="match status" value="1"/>
</dbReference>
<dbReference type="InterPro" id="IPR000772">
    <property type="entry name" value="Ricin_B_lectin"/>
</dbReference>
<protein>
    <recommendedName>
        <fullName evidence="1">Ricin B lectin domain-containing protein</fullName>
    </recommendedName>
</protein>
<evidence type="ECO:0000259" key="1">
    <source>
        <dbReference type="Pfam" id="PF14200"/>
    </source>
</evidence>